<evidence type="ECO:0000313" key="3">
    <source>
        <dbReference type="EMBL" id="PSR77761.1"/>
    </source>
</evidence>
<dbReference type="EMBL" id="MLYV02000778">
    <property type="protein sequence ID" value="PSR77761.1"/>
    <property type="molecule type" value="Genomic_DNA"/>
</dbReference>
<evidence type="ECO:0000259" key="2">
    <source>
        <dbReference type="Pfam" id="PF08593"/>
    </source>
</evidence>
<dbReference type="InterPro" id="IPR013902">
    <property type="entry name" value="Mug135-like_C"/>
</dbReference>
<gene>
    <name evidence="3" type="ORF">PHLCEN_2v7716</name>
</gene>
<dbReference type="Gene3D" id="1.20.1480.30">
    <property type="entry name" value="Designed four-helix bundle protein"/>
    <property type="match status" value="1"/>
</dbReference>
<organism evidence="3 4">
    <name type="scientific">Hermanssonia centrifuga</name>
    <dbReference type="NCBI Taxonomy" id="98765"/>
    <lineage>
        <taxon>Eukaryota</taxon>
        <taxon>Fungi</taxon>
        <taxon>Dikarya</taxon>
        <taxon>Basidiomycota</taxon>
        <taxon>Agaricomycotina</taxon>
        <taxon>Agaricomycetes</taxon>
        <taxon>Polyporales</taxon>
        <taxon>Meruliaceae</taxon>
        <taxon>Hermanssonia</taxon>
    </lineage>
</organism>
<feature type="non-terminal residue" evidence="3">
    <location>
        <position position="1"/>
    </location>
</feature>
<comment type="caution">
    <text evidence="3">The sequence shown here is derived from an EMBL/GenBank/DDBJ whole genome shotgun (WGS) entry which is preliminary data.</text>
</comment>
<dbReference type="Pfam" id="PF08593">
    <property type="entry name" value="Mug135_C"/>
    <property type="match status" value="1"/>
</dbReference>
<accession>A0A2R6NWA6</accession>
<evidence type="ECO:0000313" key="4">
    <source>
        <dbReference type="Proteomes" id="UP000186601"/>
    </source>
</evidence>
<protein>
    <recommendedName>
        <fullName evidence="2">Mug135-like C-terminal domain-containing protein</fullName>
    </recommendedName>
</protein>
<dbReference type="Proteomes" id="UP000186601">
    <property type="component" value="Unassembled WGS sequence"/>
</dbReference>
<name>A0A2R6NWA6_9APHY</name>
<feature type="domain" description="Mug135-like C-terminal" evidence="2">
    <location>
        <begin position="70"/>
        <end position="118"/>
    </location>
</feature>
<dbReference type="AlphaFoldDB" id="A0A2R6NWA6"/>
<sequence>LDDLKREIQQLQVKQNEFQADLSEVKTSVRKIATDLSGVKTSVGKLETDLSEVKHNVKALIHDTAINRSRELSELTSEKVIRQLDNVEAKAYFTRYYPGETVPRDQGEIHDAILRAVGGSTL</sequence>
<keyword evidence="4" id="KW-1185">Reference proteome</keyword>
<reference evidence="3 4" key="1">
    <citation type="submission" date="2018-02" db="EMBL/GenBank/DDBJ databases">
        <title>Genome sequence of the basidiomycete white-rot fungus Phlebia centrifuga.</title>
        <authorList>
            <person name="Granchi Z."/>
            <person name="Peng M."/>
            <person name="de Vries R.P."/>
            <person name="Hilden K."/>
            <person name="Makela M.R."/>
            <person name="Grigoriev I."/>
            <person name="Riley R."/>
        </authorList>
    </citation>
    <scope>NUCLEOTIDE SEQUENCE [LARGE SCALE GENOMIC DNA]</scope>
    <source>
        <strain evidence="3 4">FBCC195</strain>
    </source>
</reference>
<evidence type="ECO:0000256" key="1">
    <source>
        <dbReference type="ARBA" id="ARBA00005788"/>
    </source>
</evidence>
<proteinExistence type="inferred from homology"/>
<comment type="similarity">
    <text evidence="1">Belongs to the UPF0612 family.</text>
</comment>